<feature type="transmembrane region" description="Helical" evidence="2">
    <location>
        <begin position="85"/>
        <end position="108"/>
    </location>
</feature>
<name>A0A6U6D2G5_9STRA</name>
<dbReference type="AlphaFoldDB" id="A0A6U6D2G5"/>
<gene>
    <name evidence="3" type="ORF">OAUR00152_LOCUS5758</name>
    <name evidence="4" type="ORF">OAUR00152_LOCUS5759</name>
</gene>
<organism evidence="4">
    <name type="scientific">Odontella aurita</name>
    <dbReference type="NCBI Taxonomy" id="265563"/>
    <lineage>
        <taxon>Eukaryota</taxon>
        <taxon>Sar</taxon>
        <taxon>Stramenopiles</taxon>
        <taxon>Ochrophyta</taxon>
        <taxon>Bacillariophyta</taxon>
        <taxon>Mediophyceae</taxon>
        <taxon>Biddulphiophycidae</taxon>
        <taxon>Eupodiscales</taxon>
        <taxon>Odontellaceae</taxon>
        <taxon>Odontella</taxon>
    </lineage>
</organism>
<dbReference type="EMBL" id="HBKQ01008542">
    <property type="protein sequence ID" value="CAE2214136.1"/>
    <property type="molecule type" value="Transcribed_RNA"/>
</dbReference>
<feature type="transmembrane region" description="Helical" evidence="2">
    <location>
        <begin position="194"/>
        <end position="218"/>
    </location>
</feature>
<dbReference type="EMBL" id="HBKQ01008541">
    <property type="protein sequence ID" value="CAE2214134.1"/>
    <property type="molecule type" value="Transcribed_RNA"/>
</dbReference>
<evidence type="ECO:0000313" key="4">
    <source>
        <dbReference type="EMBL" id="CAE2214136.1"/>
    </source>
</evidence>
<accession>A0A6U6D2G5</accession>
<protein>
    <recommendedName>
        <fullName evidence="5">Transmembrane protein</fullName>
    </recommendedName>
</protein>
<keyword evidence="2" id="KW-0472">Membrane</keyword>
<reference evidence="4" key="1">
    <citation type="submission" date="2021-01" db="EMBL/GenBank/DDBJ databases">
        <authorList>
            <person name="Corre E."/>
            <person name="Pelletier E."/>
            <person name="Niang G."/>
            <person name="Scheremetjew M."/>
            <person name="Finn R."/>
            <person name="Kale V."/>
            <person name="Holt S."/>
            <person name="Cochrane G."/>
            <person name="Meng A."/>
            <person name="Brown T."/>
            <person name="Cohen L."/>
        </authorList>
    </citation>
    <scope>NUCLEOTIDE SEQUENCE</scope>
    <source>
        <strain evidence="4">Isolate 1302-5</strain>
    </source>
</reference>
<feature type="transmembrane region" description="Helical" evidence="2">
    <location>
        <begin position="138"/>
        <end position="157"/>
    </location>
</feature>
<keyword evidence="2" id="KW-1133">Transmembrane helix</keyword>
<sequence>MTFIETSDPPSVGFVISYSILCLVAFLCSIRAFHLGKTRSHYGNFVSARYLFPLVCLIMSIENAALAAQGSFFTDTVEENKLVQAVYALQALEVPILLVVSFELTYLVHKKRGVNFCGMYFDEGRRVQKIITTPVKSFLLRNLIRILAVILFAMGIVGNFDLLGDVSTVDELAGRAGWWSLVKDPRPWDQKWHLLLSLLPTAVLALCSFYFSFLLWRYGTESSMVVHSSILNPWFNPFFGTLALAVGQVFSEKWFPLTSNIGLLIFVITLLLLMVEVDKDMVAADNFSVFLTEAAEMGDKITVRRVMNDEETKNDDSVVDDSITSNALNNGGEAYKPANSAAVKDGADRTEENEQTAEEEKAQFEEHTDI</sequence>
<evidence type="ECO:0000256" key="1">
    <source>
        <dbReference type="SAM" id="MobiDB-lite"/>
    </source>
</evidence>
<evidence type="ECO:0000256" key="2">
    <source>
        <dbReference type="SAM" id="Phobius"/>
    </source>
</evidence>
<evidence type="ECO:0008006" key="5">
    <source>
        <dbReference type="Google" id="ProtNLM"/>
    </source>
</evidence>
<feature type="transmembrane region" description="Helical" evidence="2">
    <location>
        <begin position="257"/>
        <end position="275"/>
    </location>
</feature>
<proteinExistence type="predicted"/>
<keyword evidence="2" id="KW-0812">Transmembrane</keyword>
<feature type="compositionally biased region" description="Basic and acidic residues" evidence="1">
    <location>
        <begin position="345"/>
        <end position="370"/>
    </location>
</feature>
<feature type="transmembrane region" description="Helical" evidence="2">
    <location>
        <begin position="50"/>
        <end position="73"/>
    </location>
</feature>
<evidence type="ECO:0000313" key="3">
    <source>
        <dbReference type="EMBL" id="CAE2214134.1"/>
    </source>
</evidence>
<feature type="transmembrane region" description="Helical" evidence="2">
    <location>
        <begin position="230"/>
        <end position="251"/>
    </location>
</feature>
<feature type="transmembrane region" description="Helical" evidence="2">
    <location>
        <begin position="12"/>
        <end position="30"/>
    </location>
</feature>
<feature type="region of interest" description="Disordered" evidence="1">
    <location>
        <begin position="328"/>
        <end position="370"/>
    </location>
</feature>